<comment type="caution">
    <text evidence="1">The sequence shown here is derived from an EMBL/GenBank/DDBJ whole genome shotgun (WGS) entry which is preliminary data.</text>
</comment>
<sequence>MIDILETISGPNLCEEKAYARKQRKTRTQKVINLSICGLVGISVHTANTAVNKRAHFTQVKIEGQCMGHNMHTRFNLVKVFMSFQYVNGKRRSLKIAEPGWLGCNRQNMNENVEKRPPKINLKQMDWMIKAAEFSL</sequence>
<gene>
    <name evidence="1" type="ORF">SO802_035287</name>
</gene>
<keyword evidence="2" id="KW-1185">Reference proteome</keyword>
<proteinExistence type="predicted"/>
<feature type="non-terminal residue" evidence="1">
    <location>
        <position position="136"/>
    </location>
</feature>
<organism evidence="1 2">
    <name type="scientific">Lithocarpus litseifolius</name>
    <dbReference type="NCBI Taxonomy" id="425828"/>
    <lineage>
        <taxon>Eukaryota</taxon>
        <taxon>Viridiplantae</taxon>
        <taxon>Streptophyta</taxon>
        <taxon>Embryophyta</taxon>
        <taxon>Tracheophyta</taxon>
        <taxon>Spermatophyta</taxon>
        <taxon>Magnoliopsida</taxon>
        <taxon>eudicotyledons</taxon>
        <taxon>Gunneridae</taxon>
        <taxon>Pentapetalae</taxon>
        <taxon>rosids</taxon>
        <taxon>fabids</taxon>
        <taxon>Fagales</taxon>
        <taxon>Fagaceae</taxon>
        <taxon>Lithocarpus</taxon>
    </lineage>
</organism>
<reference evidence="1 2" key="1">
    <citation type="submission" date="2024-01" db="EMBL/GenBank/DDBJ databases">
        <title>A telomere-to-telomere, gap-free genome of sweet tea (Lithocarpus litseifolius).</title>
        <authorList>
            <person name="Zhou J."/>
        </authorList>
    </citation>
    <scope>NUCLEOTIDE SEQUENCE [LARGE SCALE GENOMIC DNA]</scope>
    <source>
        <strain evidence="1">Zhou-2022a</strain>
        <tissue evidence="1">Leaf</tissue>
    </source>
</reference>
<accession>A0AAW2B9E4</accession>
<name>A0AAW2B9E4_9ROSI</name>
<dbReference type="EMBL" id="JAZDWU010000297">
    <property type="protein sequence ID" value="KAK9981917.1"/>
    <property type="molecule type" value="Genomic_DNA"/>
</dbReference>
<dbReference type="AlphaFoldDB" id="A0AAW2B9E4"/>
<evidence type="ECO:0000313" key="2">
    <source>
        <dbReference type="Proteomes" id="UP001459277"/>
    </source>
</evidence>
<dbReference type="Proteomes" id="UP001459277">
    <property type="component" value="Unassembled WGS sequence"/>
</dbReference>
<evidence type="ECO:0000313" key="1">
    <source>
        <dbReference type="EMBL" id="KAK9981917.1"/>
    </source>
</evidence>
<protein>
    <submittedName>
        <fullName evidence="1">Uncharacterized protein</fullName>
    </submittedName>
</protein>